<comment type="cofactor">
    <cofactor evidence="8">
        <name>Mg(2+)</name>
        <dbReference type="ChEBI" id="CHEBI:18420"/>
    </cofactor>
</comment>
<dbReference type="GO" id="GO:0005737">
    <property type="term" value="C:cytoplasm"/>
    <property type="evidence" value="ECO:0007669"/>
    <property type="project" value="UniProtKB-SubCell"/>
</dbReference>
<feature type="binding site" evidence="8">
    <location>
        <begin position="214"/>
        <end position="217"/>
    </location>
    <ligand>
        <name>GTP</name>
        <dbReference type="ChEBI" id="CHEBI:37565"/>
    </ligand>
</feature>
<dbReference type="NCBIfam" id="NF008955">
    <property type="entry name" value="PRK12297.1"/>
    <property type="match status" value="1"/>
</dbReference>
<feature type="binding site" evidence="8">
    <location>
        <position position="174"/>
    </location>
    <ligand>
        <name>Mg(2+)</name>
        <dbReference type="ChEBI" id="CHEBI:18420"/>
    </ligand>
</feature>
<keyword evidence="3 8" id="KW-0479">Metal-binding</keyword>
<evidence type="ECO:0000256" key="6">
    <source>
        <dbReference type="ARBA" id="ARBA00022842"/>
    </source>
</evidence>
<comment type="function">
    <text evidence="8">An essential GTPase which binds GTP, GDP and possibly (p)ppGpp with moderate affinity, with high nucleotide exchange rates and a fairly low GTP hydrolysis rate. Plays a role in control of the cell cycle, stress response, ribosome biogenesis and in those bacteria that undergo differentiation, in morphogenesis control.</text>
</comment>
<feature type="region of interest" description="Disordered" evidence="9">
    <location>
        <begin position="121"/>
        <end position="145"/>
    </location>
</feature>
<keyword evidence="7 8" id="KW-0342">GTP-binding</keyword>
<dbReference type="NCBIfam" id="NF008954">
    <property type="entry name" value="PRK12296.1"/>
    <property type="match status" value="1"/>
</dbReference>
<feature type="binding site" evidence="8">
    <location>
        <begin position="310"/>
        <end position="312"/>
    </location>
    <ligand>
        <name>GTP</name>
        <dbReference type="ChEBI" id="CHEBI:37565"/>
    </ligand>
</feature>
<dbReference type="GO" id="GO:0042254">
    <property type="term" value="P:ribosome biogenesis"/>
    <property type="evidence" value="ECO:0007669"/>
    <property type="project" value="UniProtKB-UniRule"/>
</dbReference>
<dbReference type="InterPro" id="IPR036726">
    <property type="entry name" value="GTP1_OBG_dom_sf"/>
</dbReference>
<evidence type="ECO:0000256" key="7">
    <source>
        <dbReference type="ARBA" id="ARBA00023134"/>
    </source>
</evidence>
<keyword evidence="2 8" id="KW-0963">Cytoplasm</keyword>
<dbReference type="PROSITE" id="PS51883">
    <property type="entry name" value="OBG"/>
    <property type="match status" value="1"/>
</dbReference>
<dbReference type="GO" id="GO:0003924">
    <property type="term" value="F:GTPase activity"/>
    <property type="evidence" value="ECO:0007669"/>
    <property type="project" value="UniProtKB-UniRule"/>
</dbReference>
<dbReference type="InterPro" id="IPR014100">
    <property type="entry name" value="GTP-bd_Obg/CgtA"/>
</dbReference>
<dbReference type="GO" id="GO:0043022">
    <property type="term" value="F:ribosome binding"/>
    <property type="evidence" value="ECO:0007669"/>
    <property type="project" value="UniProtKB-ARBA"/>
</dbReference>
<dbReference type="Gene3D" id="3.40.50.300">
    <property type="entry name" value="P-loop containing nucleotide triphosphate hydrolases"/>
    <property type="match status" value="1"/>
</dbReference>
<comment type="subcellular location">
    <subcellularLocation>
        <location evidence="8">Cytoplasm</location>
    </subcellularLocation>
</comment>
<dbReference type="RefSeq" id="WP_168719677.1">
    <property type="nucleotide sequence ID" value="NZ_CP042909.1"/>
</dbReference>
<comment type="similarity">
    <text evidence="1 8">Belongs to the TRAFAC class OBG-HflX-like GTPase superfamily. OBG GTPase family.</text>
</comment>
<dbReference type="AlphaFoldDB" id="A0A6H1WT20"/>
<name>A0A6H1WT20_9BACT</name>
<dbReference type="EMBL" id="CP042909">
    <property type="protein sequence ID" value="QJA06328.1"/>
    <property type="molecule type" value="Genomic_DNA"/>
</dbReference>
<dbReference type="InterPro" id="IPR045086">
    <property type="entry name" value="OBG_GTPase"/>
</dbReference>
<dbReference type="Gene3D" id="2.70.210.12">
    <property type="entry name" value="GTP1/OBG domain"/>
    <property type="match status" value="1"/>
</dbReference>
<dbReference type="PROSITE" id="PS51710">
    <property type="entry name" value="G_OBG"/>
    <property type="match status" value="1"/>
</dbReference>
<dbReference type="CDD" id="cd01898">
    <property type="entry name" value="Obg"/>
    <property type="match status" value="1"/>
</dbReference>
<feature type="binding site" evidence="8">
    <location>
        <position position="194"/>
    </location>
    <ligand>
        <name>Mg(2+)</name>
        <dbReference type="ChEBI" id="CHEBI:18420"/>
    </ligand>
</feature>
<dbReference type="PROSITE" id="PS00905">
    <property type="entry name" value="GTP1_OBG"/>
    <property type="match status" value="1"/>
</dbReference>
<evidence type="ECO:0000256" key="2">
    <source>
        <dbReference type="ARBA" id="ARBA00022490"/>
    </source>
</evidence>
<organism evidence="12 13">
    <name type="scientific">Thermosulfurimonas marina</name>
    <dbReference type="NCBI Taxonomy" id="2047767"/>
    <lineage>
        <taxon>Bacteria</taxon>
        <taxon>Pseudomonadati</taxon>
        <taxon>Thermodesulfobacteriota</taxon>
        <taxon>Thermodesulfobacteria</taxon>
        <taxon>Thermodesulfobacteriales</taxon>
        <taxon>Thermodesulfobacteriaceae</taxon>
        <taxon>Thermosulfurimonas</taxon>
    </lineage>
</organism>
<feature type="domain" description="OBG-type G" evidence="10">
    <location>
        <begin position="161"/>
        <end position="329"/>
    </location>
</feature>
<dbReference type="InterPro" id="IPR006073">
    <property type="entry name" value="GTP-bd"/>
</dbReference>
<dbReference type="GO" id="GO:0000287">
    <property type="term" value="F:magnesium ion binding"/>
    <property type="evidence" value="ECO:0007669"/>
    <property type="project" value="InterPro"/>
</dbReference>
<dbReference type="PANTHER" id="PTHR11702:SF31">
    <property type="entry name" value="MITOCHONDRIAL RIBOSOME-ASSOCIATED GTPASE 2"/>
    <property type="match status" value="1"/>
</dbReference>
<reference evidence="12 13" key="1">
    <citation type="submission" date="2019-08" db="EMBL/GenBank/DDBJ databases">
        <title>Complete genome sequence of Thermosulfurimonas marina SU872T, an anaerobic thermophilic chemolithoautotrophic bacterium isolated from a shallow marine hydrothermal vent.</title>
        <authorList>
            <person name="Allioux M."/>
            <person name="Jebbar M."/>
            <person name="Slobodkina G."/>
            <person name="Slobodkin A."/>
            <person name="Moalic Y."/>
            <person name="Frolova A."/>
            <person name="Shao Z."/>
            <person name="Alain K."/>
        </authorList>
    </citation>
    <scope>NUCLEOTIDE SEQUENCE [LARGE SCALE GENOMIC DNA]</scope>
    <source>
        <strain evidence="12 13">SU872</strain>
    </source>
</reference>
<dbReference type="HAMAP" id="MF_01454">
    <property type="entry name" value="GTPase_Obg"/>
    <property type="match status" value="1"/>
</dbReference>
<dbReference type="Proteomes" id="UP000501253">
    <property type="component" value="Chromosome"/>
</dbReference>
<dbReference type="SUPFAM" id="SSF52540">
    <property type="entry name" value="P-loop containing nucleoside triphosphate hydrolases"/>
    <property type="match status" value="1"/>
</dbReference>
<evidence type="ECO:0000256" key="5">
    <source>
        <dbReference type="ARBA" id="ARBA00022801"/>
    </source>
</evidence>
<dbReference type="InterPro" id="IPR006074">
    <property type="entry name" value="GTP1-OBG_CS"/>
</dbReference>
<dbReference type="InterPro" id="IPR027417">
    <property type="entry name" value="P-loop_NTPase"/>
</dbReference>
<dbReference type="PRINTS" id="PR00326">
    <property type="entry name" value="GTP1OBG"/>
</dbReference>
<dbReference type="NCBIfam" id="NF008956">
    <property type="entry name" value="PRK12299.1"/>
    <property type="match status" value="1"/>
</dbReference>
<evidence type="ECO:0000256" key="8">
    <source>
        <dbReference type="HAMAP-Rule" id="MF_01454"/>
    </source>
</evidence>
<feature type="binding site" evidence="8">
    <location>
        <begin position="192"/>
        <end position="196"/>
    </location>
    <ligand>
        <name>GTP</name>
        <dbReference type="ChEBI" id="CHEBI:37565"/>
    </ligand>
</feature>
<dbReference type="GO" id="GO:0005525">
    <property type="term" value="F:GTP binding"/>
    <property type="evidence" value="ECO:0007669"/>
    <property type="project" value="UniProtKB-UniRule"/>
</dbReference>
<sequence length="335" mass="36625">MARFVDRVKIHVKAGDGGHGCVSFRREKYVPRGGPDGGDGGDGGDVILVADPQLHTLYDFYHQVHFRAENGRPGMGKKMKGRDGEDLVLRVPVGTVVRDAETGEILGDLVEPGQRLVVARGGRGGRGNARFATPTNQAPRYAEPGRPGEERWLILELKLIADVGLVGLPNAGKSTLLSRISAARPKIADYPFTTLQPNLGVVSLSDERSFVVADLPGLIEGAHKGVGLGLEFLRHVERTRALCQVIDATSEDPLRDFEVVEKEMALYHPELPRKPRAIALNKIDLLADRTVLDPVRRALEEKGYPVHLISAATGEGVRDLLETLWRLIIRGKEDE</sequence>
<evidence type="ECO:0000259" key="11">
    <source>
        <dbReference type="PROSITE" id="PS51883"/>
    </source>
</evidence>
<dbReference type="InterPro" id="IPR031167">
    <property type="entry name" value="G_OBG"/>
</dbReference>
<keyword evidence="6 8" id="KW-0460">Magnesium</keyword>
<evidence type="ECO:0000256" key="1">
    <source>
        <dbReference type="ARBA" id="ARBA00007699"/>
    </source>
</evidence>
<evidence type="ECO:0000256" key="3">
    <source>
        <dbReference type="ARBA" id="ARBA00022723"/>
    </source>
</evidence>
<dbReference type="PIRSF" id="PIRSF002401">
    <property type="entry name" value="GTP_bd_Obg/CgtA"/>
    <property type="match status" value="1"/>
</dbReference>
<dbReference type="NCBIfam" id="TIGR02729">
    <property type="entry name" value="Obg_CgtA"/>
    <property type="match status" value="1"/>
</dbReference>
<feature type="domain" description="Obg" evidence="11">
    <location>
        <begin position="2"/>
        <end position="160"/>
    </location>
</feature>
<evidence type="ECO:0000259" key="10">
    <source>
        <dbReference type="PROSITE" id="PS51710"/>
    </source>
</evidence>
<dbReference type="Pfam" id="PF01926">
    <property type="entry name" value="MMR_HSR1"/>
    <property type="match status" value="1"/>
</dbReference>
<comment type="subunit">
    <text evidence="8">Monomer.</text>
</comment>
<keyword evidence="4 8" id="KW-0547">Nucleotide-binding</keyword>
<dbReference type="InterPro" id="IPR006169">
    <property type="entry name" value="GTP1_OBG_dom"/>
</dbReference>
<evidence type="ECO:0000313" key="13">
    <source>
        <dbReference type="Proteomes" id="UP000501253"/>
    </source>
</evidence>
<evidence type="ECO:0000256" key="9">
    <source>
        <dbReference type="SAM" id="MobiDB-lite"/>
    </source>
</evidence>
<gene>
    <name evidence="12" type="primary">obgE</name>
    <name evidence="8" type="synonym">obg</name>
    <name evidence="12" type="ORF">FVE67_05690</name>
</gene>
<accession>A0A6H1WT20</accession>
<dbReference type="SUPFAM" id="SSF82051">
    <property type="entry name" value="Obg GTP-binding protein N-terminal domain"/>
    <property type="match status" value="1"/>
</dbReference>
<evidence type="ECO:0000313" key="12">
    <source>
        <dbReference type="EMBL" id="QJA06328.1"/>
    </source>
</evidence>
<dbReference type="FunFam" id="2.70.210.12:FF:000001">
    <property type="entry name" value="GTPase Obg"/>
    <property type="match status" value="1"/>
</dbReference>
<evidence type="ECO:0000256" key="4">
    <source>
        <dbReference type="ARBA" id="ARBA00022741"/>
    </source>
</evidence>
<feature type="binding site" evidence="8">
    <location>
        <begin position="167"/>
        <end position="174"/>
    </location>
    <ligand>
        <name>GTP</name>
        <dbReference type="ChEBI" id="CHEBI:37565"/>
    </ligand>
</feature>
<dbReference type="EC" id="3.6.5.-" evidence="8"/>
<keyword evidence="13" id="KW-1185">Reference proteome</keyword>
<proteinExistence type="inferred from homology"/>
<dbReference type="KEGG" id="tmai:FVE67_05690"/>
<dbReference type="Pfam" id="PF01018">
    <property type="entry name" value="GTP1_OBG"/>
    <property type="match status" value="1"/>
</dbReference>
<protein>
    <recommendedName>
        <fullName evidence="8">GTPase Obg</fullName>
        <ecNumber evidence="8">3.6.5.-</ecNumber>
    </recommendedName>
    <alternativeName>
        <fullName evidence="8">GTP-binding protein Obg</fullName>
    </alternativeName>
</protein>
<keyword evidence="5 8" id="KW-0378">Hydrolase</keyword>
<dbReference type="PANTHER" id="PTHR11702">
    <property type="entry name" value="DEVELOPMENTALLY REGULATED GTP-BINDING PROTEIN-RELATED"/>
    <property type="match status" value="1"/>
</dbReference>
<feature type="binding site" evidence="8">
    <location>
        <begin position="281"/>
        <end position="284"/>
    </location>
    <ligand>
        <name>GTP</name>
        <dbReference type="ChEBI" id="CHEBI:37565"/>
    </ligand>
</feature>